<evidence type="ECO:0000256" key="1">
    <source>
        <dbReference type="SAM" id="Phobius"/>
    </source>
</evidence>
<name>A0A6M3LK73_9ZZZZ</name>
<feature type="transmembrane region" description="Helical" evidence="1">
    <location>
        <begin position="6"/>
        <end position="27"/>
    </location>
</feature>
<dbReference type="EMBL" id="MT143257">
    <property type="protein sequence ID" value="QJA94739.1"/>
    <property type="molecule type" value="Genomic_DNA"/>
</dbReference>
<dbReference type="AlphaFoldDB" id="A0A6M3LK73"/>
<keyword evidence="1" id="KW-1133">Transmembrane helix</keyword>
<evidence type="ECO:0000259" key="2">
    <source>
        <dbReference type="Pfam" id="PF10107"/>
    </source>
</evidence>
<gene>
    <name evidence="3" type="ORF">MM415B03771_0008</name>
</gene>
<keyword evidence="1" id="KW-0472">Membrane</keyword>
<sequence length="140" mass="15807">MMFGAIGTIIALCLAFGLVAYFAIMYVREVVKSKITERNHQIDVKEQRADAVKRSRSVIEGQVFEQLVPHFPEWKHTPSDARFLGSPIDFVVFEGMSTGKPDKVVLVEVKKGSSTTTPLQNKIKKLIKEGKVEWETLKLE</sequence>
<dbReference type="Pfam" id="PF10107">
    <property type="entry name" value="Endonuc_Holl"/>
    <property type="match status" value="1"/>
</dbReference>
<proteinExistence type="predicted"/>
<dbReference type="InterPro" id="IPR019287">
    <property type="entry name" value="Hday_junct_resolvase-rel_dom"/>
</dbReference>
<keyword evidence="1" id="KW-0812">Transmembrane</keyword>
<accession>A0A6M3LK73</accession>
<protein>
    <submittedName>
        <fullName evidence="3">Putative holliday junction resolvase</fullName>
    </submittedName>
</protein>
<evidence type="ECO:0000313" key="3">
    <source>
        <dbReference type="EMBL" id="QJA94739.1"/>
    </source>
</evidence>
<reference evidence="3" key="1">
    <citation type="submission" date="2020-03" db="EMBL/GenBank/DDBJ databases">
        <title>The deep terrestrial virosphere.</title>
        <authorList>
            <person name="Holmfeldt K."/>
            <person name="Nilsson E."/>
            <person name="Simone D."/>
            <person name="Lopez-Fernandez M."/>
            <person name="Wu X."/>
            <person name="de Brujin I."/>
            <person name="Lundin D."/>
            <person name="Andersson A."/>
            <person name="Bertilsson S."/>
            <person name="Dopson M."/>
        </authorList>
    </citation>
    <scope>NUCLEOTIDE SEQUENCE</scope>
    <source>
        <strain evidence="3">MM415B03771</strain>
    </source>
</reference>
<feature type="domain" description="Holliday junction resolvase-related" evidence="2">
    <location>
        <begin position="41"/>
        <end position="138"/>
    </location>
</feature>
<organism evidence="3">
    <name type="scientific">viral metagenome</name>
    <dbReference type="NCBI Taxonomy" id="1070528"/>
    <lineage>
        <taxon>unclassified sequences</taxon>
        <taxon>metagenomes</taxon>
        <taxon>organismal metagenomes</taxon>
    </lineage>
</organism>